<dbReference type="AlphaFoldDB" id="A0A0B7GV28"/>
<evidence type="ECO:0000313" key="1">
    <source>
        <dbReference type="EMBL" id="CEM60830.1"/>
    </source>
</evidence>
<reference evidence="2" key="1">
    <citation type="submission" date="2015-01" db="EMBL/GenBank/DDBJ databases">
        <authorList>
            <person name="Manzoor Shahid"/>
            <person name="Zubair Saima"/>
        </authorList>
    </citation>
    <scope>NUCLEOTIDE SEQUENCE [LARGE SCALE GENOMIC DNA]</scope>
    <source>
        <strain evidence="2">V1</strain>
    </source>
</reference>
<protein>
    <recommendedName>
        <fullName evidence="3">Transposase</fullName>
    </recommendedName>
</protein>
<evidence type="ECO:0008006" key="3">
    <source>
        <dbReference type="Google" id="ProtNLM"/>
    </source>
</evidence>
<keyword evidence="2" id="KW-1185">Reference proteome</keyword>
<proteinExistence type="predicted"/>
<organism evidence="1 2">
    <name type="scientific">Treponema phagedenis</name>
    <dbReference type="NCBI Taxonomy" id="162"/>
    <lineage>
        <taxon>Bacteria</taxon>
        <taxon>Pseudomonadati</taxon>
        <taxon>Spirochaetota</taxon>
        <taxon>Spirochaetia</taxon>
        <taxon>Spirochaetales</taxon>
        <taxon>Treponemataceae</taxon>
        <taxon>Treponema</taxon>
    </lineage>
</organism>
<sequence length="49" mass="5742">MLPNKSDFNIIEESEIISVANYRNNIPRKSLGYKTLIEVFIDFVYPHLV</sequence>
<accession>A0A0B7GV28</accession>
<name>A0A0B7GV28_TREPH</name>
<dbReference type="Proteomes" id="UP000042527">
    <property type="component" value="Unassembled WGS sequence"/>
</dbReference>
<evidence type="ECO:0000313" key="2">
    <source>
        <dbReference type="Proteomes" id="UP000042527"/>
    </source>
</evidence>
<gene>
    <name evidence="1" type="ORF">TPHV1_110056</name>
</gene>
<dbReference type="EMBL" id="CDNC01000003">
    <property type="protein sequence ID" value="CEM60830.1"/>
    <property type="molecule type" value="Genomic_DNA"/>
</dbReference>